<dbReference type="InterPro" id="IPR002791">
    <property type="entry name" value="ARMT1-like_metal-bd"/>
</dbReference>
<dbReference type="GO" id="GO:0006974">
    <property type="term" value="P:DNA damage response"/>
    <property type="evidence" value="ECO:0007669"/>
    <property type="project" value="TreeGrafter"/>
</dbReference>
<keyword evidence="10" id="KW-1185">Reference proteome</keyword>
<evidence type="ECO:0000256" key="5">
    <source>
        <dbReference type="ARBA" id="ARBA00022801"/>
    </source>
</evidence>
<dbReference type="Gene3D" id="1.20.930.60">
    <property type="match status" value="1"/>
</dbReference>
<name>A0A6V8LDZ5_9ACTN</name>
<evidence type="ECO:0000256" key="2">
    <source>
        <dbReference type="ARBA" id="ARBA00001936"/>
    </source>
</evidence>
<protein>
    <recommendedName>
        <fullName evidence="8">Damage-control phosphatase ARMT1-like metal-binding domain-containing protein</fullName>
    </recommendedName>
</protein>
<evidence type="ECO:0000256" key="1">
    <source>
        <dbReference type="ARBA" id="ARBA00001326"/>
    </source>
</evidence>
<evidence type="ECO:0000259" key="8">
    <source>
        <dbReference type="Pfam" id="PF01937"/>
    </source>
</evidence>
<accession>A0A6V8LDZ5</accession>
<feature type="domain" description="Damage-control phosphatase ARMT1-like metal-binding" evidence="8">
    <location>
        <begin position="56"/>
        <end position="342"/>
    </location>
</feature>
<reference evidence="9 10" key="1">
    <citation type="submission" date="2020-03" db="EMBL/GenBank/DDBJ databases">
        <title>Whole genome shotgun sequence of Phytohabitans rumicis NBRC 108638.</title>
        <authorList>
            <person name="Komaki H."/>
            <person name="Tamura T."/>
        </authorList>
    </citation>
    <scope>NUCLEOTIDE SEQUENCE [LARGE SCALE GENOMIC DNA]</scope>
    <source>
        <strain evidence="9 10">NBRC 108638</strain>
    </source>
</reference>
<comment type="cofactor">
    <cofactor evidence="2">
        <name>Mn(2+)</name>
        <dbReference type="ChEBI" id="CHEBI:29035"/>
    </cofactor>
</comment>
<dbReference type="PANTHER" id="PTHR12260:SF6">
    <property type="entry name" value="DAMAGE-CONTROL PHOSPHATASE ARMT1"/>
    <property type="match status" value="1"/>
</dbReference>
<dbReference type="InterPro" id="IPR039763">
    <property type="entry name" value="ARMT1"/>
</dbReference>
<dbReference type="GO" id="GO:0046872">
    <property type="term" value="F:metal ion binding"/>
    <property type="evidence" value="ECO:0007669"/>
    <property type="project" value="UniProtKB-KW"/>
</dbReference>
<comment type="catalytic activity">
    <reaction evidence="1">
        <text>beta-D-fructose 1-phosphate + H2O = D-fructose + phosphate</text>
        <dbReference type="Rhea" id="RHEA:35603"/>
        <dbReference type="ChEBI" id="CHEBI:15377"/>
        <dbReference type="ChEBI" id="CHEBI:37721"/>
        <dbReference type="ChEBI" id="CHEBI:43474"/>
        <dbReference type="ChEBI" id="CHEBI:138881"/>
    </reaction>
</comment>
<dbReference type="AlphaFoldDB" id="A0A6V8LDZ5"/>
<sequence>MRDRHPALIDHIRAAHPYGPTQLAALDRLQDEAVGAPMQPLDAAPDSAAWAAWGANYFGKPWSQAPFLWAESYFYRRLLDAVDFFTQGPWYWIDLFAHLKTAELRDPTLEPELAALEHILDLPPQKRTEVLLLASLWGNRADLGFRIGVEAAVGNHQDAAGLIADDTAPVLSLLHTGPQPIAVIADNAGRELLADLILIDHLLDQHGGTTIELHVKPAPYYVSDATTADVTACLRRLADTPGASAAIAGHLRAAMQDGRLALRTHWFYCAPFSFHRAPADLTQMWEPAALVLLKGDLNYRRLVGDCGWAPTAPFQEAAGYYPAPVVALRTLKSEVVVGIDAKTVQDLEDHDPAWRTNGSRGTVQFLARRM</sequence>
<gene>
    <name evidence="9" type="ORF">Prum_068400</name>
</gene>
<dbReference type="PANTHER" id="PTHR12260">
    <property type="entry name" value="DAMAGE-CONTROL PHOSPHATASE ARMT1"/>
    <property type="match status" value="1"/>
</dbReference>
<evidence type="ECO:0000256" key="6">
    <source>
        <dbReference type="ARBA" id="ARBA00023211"/>
    </source>
</evidence>
<keyword evidence="5" id="KW-0378">Hydrolase</keyword>
<dbReference type="GO" id="GO:0016791">
    <property type="term" value="F:phosphatase activity"/>
    <property type="evidence" value="ECO:0007669"/>
    <property type="project" value="TreeGrafter"/>
</dbReference>
<organism evidence="9 10">
    <name type="scientific">Phytohabitans rumicis</name>
    <dbReference type="NCBI Taxonomy" id="1076125"/>
    <lineage>
        <taxon>Bacteria</taxon>
        <taxon>Bacillati</taxon>
        <taxon>Actinomycetota</taxon>
        <taxon>Actinomycetes</taxon>
        <taxon>Micromonosporales</taxon>
        <taxon>Micromonosporaceae</taxon>
    </lineage>
</organism>
<dbReference type="SUPFAM" id="SSF111321">
    <property type="entry name" value="AF1104-like"/>
    <property type="match status" value="1"/>
</dbReference>
<comment type="similarity">
    <text evidence="3">Belongs to the damage-control phosphatase family. Sugar phosphate phosphatase III subfamily.</text>
</comment>
<keyword evidence="6" id="KW-0464">Manganese</keyword>
<evidence type="ECO:0000313" key="9">
    <source>
        <dbReference type="EMBL" id="GFJ93198.1"/>
    </source>
</evidence>
<dbReference type="RefSeq" id="WP_173079883.1">
    <property type="nucleotide sequence ID" value="NZ_BLPG01000001.1"/>
</dbReference>
<evidence type="ECO:0000256" key="7">
    <source>
        <dbReference type="ARBA" id="ARBA00048809"/>
    </source>
</evidence>
<dbReference type="EMBL" id="BLPG01000001">
    <property type="protein sequence ID" value="GFJ93198.1"/>
    <property type="molecule type" value="Genomic_DNA"/>
</dbReference>
<dbReference type="Proteomes" id="UP000482960">
    <property type="component" value="Unassembled WGS sequence"/>
</dbReference>
<evidence type="ECO:0000313" key="10">
    <source>
        <dbReference type="Proteomes" id="UP000482960"/>
    </source>
</evidence>
<comment type="catalytic activity">
    <reaction evidence="7">
        <text>beta-D-fructose 6-phosphate = dihydroxyacetone + D-glyceraldehyde 3-phosphate</text>
        <dbReference type="Rhea" id="RHEA:28002"/>
        <dbReference type="ChEBI" id="CHEBI:16016"/>
        <dbReference type="ChEBI" id="CHEBI:57634"/>
        <dbReference type="ChEBI" id="CHEBI:59776"/>
    </reaction>
</comment>
<comment type="caution">
    <text evidence="9">The sequence shown here is derived from an EMBL/GenBank/DDBJ whole genome shotgun (WGS) entry which is preliminary data.</text>
</comment>
<dbReference type="InterPro" id="IPR036075">
    <property type="entry name" value="ARMT-1-like_metal-bd_sf"/>
</dbReference>
<dbReference type="Gene3D" id="3.40.50.10880">
    <property type="entry name" value="Uncharacterised protein PF01937, DUF89, domain 3"/>
    <property type="match status" value="1"/>
</dbReference>
<evidence type="ECO:0000256" key="3">
    <source>
        <dbReference type="ARBA" id="ARBA00009519"/>
    </source>
</evidence>
<proteinExistence type="inferred from homology"/>
<reference evidence="9 10" key="2">
    <citation type="submission" date="2020-03" db="EMBL/GenBank/DDBJ databases">
        <authorList>
            <person name="Ichikawa N."/>
            <person name="Kimura A."/>
            <person name="Kitahashi Y."/>
            <person name="Uohara A."/>
        </authorList>
    </citation>
    <scope>NUCLEOTIDE SEQUENCE [LARGE SCALE GENOMIC DNA]</scope>
    <source>
        <strain evidence="9 10">NBRC 108638</strain>
    </source>
</reference>
<evidence type="ECO:0000256" key="4">
    <source>
        <dbReference type="ARBA" id="ARBA00022723"/>
    </source>
</evidence>
<dbReference type="Pfam" id="PF01937">
    <property type="entry name" value="ARMT1-like_dom"/>
    <property type="match status" value="1"/>
</dbReference>
<keyword evidence="4" id="KW-0479">Metal-binding</keyword>